<evidence type="ECO:0000256" key="3">
    <source>
        <dbReference type="ARBA" id="ARBA00023295"/>
    </source>
</evidence>
<evidence type="ECO:0000313" key="8">
    <source>
        <dbReference type="EMBL" id="KXT08293.1"/>
    </source>
</evidence>
<keyword evidence="3 6" id="KW-0326">Glycosidase</keyword>
<feature type="signal peptide" evidence="7">
    <location>
        <begin position="1"/>
        <end position="20"/>
    </location>
</feature>
<dbReference type="GO" id="GO:0004553">
    <property type="term" value="F:hydrolase activity, hydrolyzing O-glycosyl compounds"/>
    <property type="evidence" value="ECO:0007669"/>
    <property type="project" value="InterPro"/>
</dbReference>
<dbReference type="SUPFAM" id="SSF75005">
    <property type="entry name" value="Arabinanase/levansucrase/invertase"/>
    <property type="match status" value="1"/>
</dbReference>
<evidence type="ECO:0000256" key="1">
    <source>
        <dbReference type="ARBA" id="ARBA00009865"/>
    </source>
</evidence>
<dbReference type="PANTHER" id="PTHR42812:SF5">
    <property type="entry name" value="ENDO-ARABINASE"/>
    <property type="match status" value="1"/>
</dbReference>
<dbReference type="GO" id="GO:0005975">
    <property type="term" value="P:carbohydrate metabolic process"/>
    <property type="evidence" value="ECO:0007669"/>
    <property type="project" value="InterPro"/>
</dbReference>
<accession>A0A139I0Y6</accession>
<dbReference type="Gene3D" id="2.115.10.20">
    <property type="entry name" value="Glycosyl hydrolase domain, family 43"/>
    <property type="match status" value="1"/>
</dbReference>
<dbReference type="Proteomes" id="UP000073492">
    <property type="component" value="Unassembled WGS sequence"/>
</dbReference>
<evidence type="ECO:0000313" key="9">
    <source>
        <dbReference type="Proteomes" id="UP000073492"/>
    </source>
</evidence>
<dbReference type="CDD" id="cd08999">
    <property type="entry name" value="GH43_ABN-like"/>
    <property type="match status" value="1"/>
</dbReference>
<dbReference type="InterPro" id="IPR051795">
    <property type="entry name" value="Glycosyl_Hydrlase_43"/>
</dbReference>
<dbReference type="InterPro" id="IPR023296">
    <property type="entry name" value="Glyco_hydro_beta-prop_sf"/>
</dbReference>
<protein>
    <recommendedName>
        <fullName evidence="10">Glycoside hydrolase family 43 protein</fullName>
    </recommendedName>
</protein>
<evidence type="ECO:0000256" key="6">
    <source>
        <dbReference type="RuleBase" id="RU361187"/>
    </source>
</evidence>
<comment type="similarity">
    <text evidence="1 6">Belongs to the glycosyl hydrolase 43 family.</text>
</comment>
<sequence>MVRKWAHGLLTGLSIQSAYASPVTRDTSEPKTLFKRSTIAGPKINGANFPDPSIIHTDRWYAFATRTIGSSIHIQVATSWDFGLWSLEYNSDGSQYNALPNLPDWVVADAPNTWAPDVNQLDDGTFIMYYSASTKADSSKHCVGAAKSRSVRGPYIPTSSEPLFCPLAQGGAIDAAGYNDNGQRYVVYKVDGNSLGHGGPCGNTVAPLVPTPLILQPVAADGCTLTGSPTELLDHQGSSDDGVLEAPVVVKSGSTYFLLFSSGCFTTTNYNVDYATAPSIIGPYTRAARPLISTGDDGLSGPGGADVSKDLKYMLFHANYGGRRALYTATVTVSGTTLSVA</sequence>
<dbReference type="PANTHER" id="PTHR42812">
    <property type="entry name" value="BETA-XYLOSIDASE"/>
    <property type="match status" value="1"/>
</dbReference>
<organism evidence="8 9">
    <name type="scientific">Pseudocercospora musae</name>
    <dbReference type="NCBI Taxonomy" id="113226"/>
    <lineage>
        <taxon>Eukaryota</taxon>
        <taxon>Fungi</taxon>
        <taxon>Dikarya</taxon>
        <taxon>Ascomycota</taxon>
        <taxon>Pezizomycotina</taxon>
        <taxon>Dothideomycetes</taxon>
        <taxon>Dothideomycetidae</taxon>
        <taxon>Mycosphaerellales</taxon>
        <taxon>Mycosphaerellaceae</taxon>
        <taxon>Pseudocercospora</taxon>
    </lineage>
</organism>
<evidence type="ECO:0000256" key="7">
    <source>
        <dbReference type="SAM" id="SignalP"/>
    </source>
</evidence>
<reference evidence="8 9" key="1">
    <citation type="submission" date="2015-07" db="EMBL/GenBank/DDBJ databases">
        <title>Comparative genomics of the Sigatoka disease complex on banana suggests a link between parallel evolutionary changes in Pseudocercospora fijiensis and Pseudocercospora eumusae and increased virulence on the banana host.</title>
        <authorList>
            <person name="Chang T.-C."/>
            <person name="Salvucci A."/>
            <person name="Crous P.W."/>
            <person name="Stergiopoulos I."/>
        </authorList>
    </citation>
    <scope>NUCLEOTIDE SEQUENCE [LARGE SCALE GENOMIC DNA]</scope>
    <source>
        <strain evidence="8 9">CBS 116634</strain>
    </source>
</reference>
<comment type="caution">
    <text evidence="8">The sequence shown here is derived from an EMBL/GenBank/DDBJ whole genome shotgun (WGS) entry which is preliminary data.</text>
</comment>
<feature type="active site" description="Proton acceptor" evidence="4">
    <location>
        <position position="51"/>
    </location>
</feature>
<keyword evidence="2 6" id="KW-0378">Hydrolase</keyword>
<evidence type="ECO:0000256" key="4">
    <source>
        <dbReference type="PIRSR" id="PIRSR606710-1"/>
    </source>
</evidence>
<feature type="active site" description="Proton donor" evidence="4">
    <location>
        <position position="245"/>
    </location>
</feature>
<dbReference type="AlphaFoldDB" id="A0A139I0Y6"/>
<dbReference type="OrthoDB" id="3879658at2759"/>
<feature type="site" description="Important for catalytic activity, responsible for pKa modulation of the active site Glu and correct orientation of both the proton donor and substrate" evidence="5">
    <location>
        <position position="174"/>
    </location>
</feature>
<evidence type="ECO:0008006" key="10">
    <source>
        <dbReference type="Google" id="ProtNLM"/>
    </source>
</evidence>
<dbReference type="InterPro" id="IPR006710">
    <property type="entry name" value="Glyco_hydro_43"/>
</dbReference>
<gene>
    <name evidence="8" type="ORF">AC579_6683</name>
</gene>
<dbReference type="EMBL" id="LFZO01000465">
    <property type="protein sequence ID" value="KXT08293.1"/>
    <property type="molecule type" value="Genomic_DNA"/>
</dbReference>
<feature type="chain" id="PRO_5007297085" description="Glycoside hydrolase family 43 protein" evidence="7">
    <location>
        <begin position="21"/>
        <end position="341"/>
    </location>
</feature>
<keyword evidence="9" id="KW-1185">Reference proteome</keyword>
<evidence type="ECO:0000256" key="2">
    <source>
        <dbReference type="ARBA" id="ARBA00022801"/>
    </source>
</evidence>
<dbReference type="Pfam" id="PF04616">
    <property type="entry name" value="Glyco_hydro_43"/>
    <property type="match status" value="1"/>
</dbReference>
<name>A0A139I0Y6_9PEZI</name>
<evidence type="ECO:0000256" key="5">
    <source>
        <dbReference type="PIRSR" id="PIRSR606710-2"/>
    </source>
</evidence>
<keyword evidence="7" id="KW-0732">Signal</keyword>
<proteinExistence type="inferred from homology"/>